<gene>
    <name evidence="2" type="ordered locus">Bfae_05420</name>
</gene>
<feature type="region of interest" description="Disordered" evidence="1">
    <location>
        <begin position="238"/>
        <end position="263"/>
    </location>
</feature>
<protein>
    <recommendedName>
        <fullName evidence="4">Tetratricopeptide repeat protein</fullName>
    </recommendedName>
</protein>
<name>C7MHJ9_BRAFD</name>
<dbReference type="InterPro" id="IPR011990">
    <property type="entry name" value="TPR-like_helical_dom_sf"/>
</dbReference>
<evidence type="ECO:0000256" key="1">
    <source>
        <dbReference type="SAM" id="MobiDB-lite"/>
    </source>
</evidence>
<dbReference type="HOGENOM" id="CLU_955372_0_0_11"/>
<dbReference type="Pfam" id="PF21810">
    <property type="entry name" value="DUF6880"/>
    <property type="match status" value="1"/>
</dbReference>
<organism evidence="2 3">
    <name type="scientific">Brachybacterium faecium (strain ATCC 43885 / DSM 4810 / JCM 11609 / LMG 19847 / NBRC 14762 / NCIMB 9860 / 6-10)</name>
    <dbReference type="NCBI Taxonomy" id="446465"/>
    <lineage>
        <taxon>Bacteria</taxon>
        <taxon>Bacillati</taxon>
        <taxon>Actinomycetota</taxon>
        <taxon>Actinomycetes</taxon>
        <taxon>Micrococcales</taxon>
        <taxon>Dermabacteraceae</taxon>
        <taxon>Brachybacterium</taxon>
    </lineage>
</organism>
<accession>C7MHJ9</accession>
<reference evidence="2 3" key="1">
    <citation type="journal article" date="2009" name="Stand. Genomic Sci.">
        <title>Complete genome sequence of Brachybacterium faecium type strain (Schefferle 6-10).</title>
        <authorList>
            <person name="Lapidus A."/>
            <person name="Pukall R."/>
            <person name="Labuttii K."/>
            <person name="Copeland A."/>
            <person name="Del Rio T.G."/>
            <person name="Nolan M."/>
            <person name="Chen F."/>
            <person name="Lucas S."/>
            <person name="Tice H."/>
            <person name="Cheng J.F."/>
            <person name="Bruce D."/>
            <person name="Goodwin L."/>
            <person name="Pitluck S."/>
            <person name="Rohde M."/>
            <person name="Goker M."/>
            <person name="Pati A."/>
            <person name="Ivanova N."/>
            <person name="Mavrommatis K."/>
            <person name="Chen A."/>
            <person name="Palaniappan K."/>
            <person name="D'haeseleer P."/>
            <person name="Chain P."/>
            <person name="Bristow J."/>
            <person name="Eisen J.A."/>
            <person name="Markowitz V."/>
            <person name="Hugenholtz P."/>
            <person name="Kyrpides N.C."/>
            <person name="Klenk H.P."/>
        </authorList>
    </citation>
    <scope>NUCLEOTIDE SEQUENCE [LARGE SCALE GENOMIC DNA]</scope>
    <source>
        <strain evidence="3">ATCC 43885 / DSM 4810 / JCM 11609 / LMG 19847 / NBRC 14762 / NCIMB 9860 / 6-10</strain>
    </source>
</reference>
<dbReference type="eggNOG" id="COG4715">
    <property type="taxonomic scope" value="Bacteria"/>
</dbReference>
<evidence type="ECO:0000313" key="2">
    <source>
        <dbReference type="EMBL" id="ACU84408.1"/>
    </source>
</evidence>
<dbReference type="KEGG" id="bfa:Bfae_05420"/>
<dbReference type="AlphaFoldDB" id="C7MHJ9"/>
<dbReference type="InterPro" id="IPR049245">
    <property type="entry name" value="DUF6880"/>
</dbReference>
<sequence length="291" mass="31293">MQSRGTACCARLLVDAGALPEAGFDQDELRRALVNAFSTEHVIGLHEANDYFWGTEEVLEEIDDLVDAGFPGRAAELCLFALDLVEEFDADVDDSGGGLAVVVEQIEETHLRASRAAEPEPEDLAATLVGRTLVSDYEIFLGAAEGCADVLGEQGLAAYRDLVEERWQALPSRTSRYDHARSTLAALREQVADAIGGADALLAVLEDSADGADGILSIAKVLHDEGRDEEALGRLERGMDERRSDPRLRSLAARSHHAAGRTERAGELLCRSLVQAPATESPKWASSAEPT</sequence>
<evidence type="ECO:0008006" key="4">
    <source>
        <dbReference type="Google" id="ProtNLM"/>
    </source>
</evidence>
<dbReference type="OrthoDB" id="3677745at2"/>
<dbReference type="Proteomes" id="UP000001919">
    <property type="component" value="Chromosome"/>
</dbReference>
<keyword evidence="3" id="KW-1185">Reference proteome</keyword>
<dbReference type="PATRIC" id="fig|446465.5.peg.529"/>
<dbReference type="EMBL" id="CP001643">
    <property type="protein sequence ID" value="ACU84408.1"/>
    <property type="molecule type" value="Genomic_DNA"/>
</dbReference>
<evidence type="ECO:0000313" key="3">
    <source>
        <dbReference type="Proteomes" id="UP000001919"/>
    </source>
</evidence>
<feature type="compositionally biased region" description="Basic and acidic residues" evidence="1">
    <location>
        <begin position="238"/>
        <end position="248"/>
    </location>
</feature>
<proteinExistence type="predicted"/>
<dbReference type="SUPFAM" id="SSF48452">
    <property type="entry name" value="TPR-like"/>
    <property type="match status" value="1"/>
</dbReference>